<proteinExistence type="predicted"/>
<dbReference type="SUPFAM" id="SSF55729">
    <property type="entry name" value="Acyl-CoA N-acyltransferases (Nat)"/>
    <property type="match status" value="1"/>
</dbReference>
<organism evidence="2 3">
    <name type="scientific">Colletotrichum navitas</name>
    <dbReference type="NCBI Taxonomy" id="681940"/>
    <lineage>
        <taxon>Eukaryota</taxon>
        <taxon>Fungi</taxon>
        <taxon>Dikarya</taxon>
        <taxon>Ascomycota</taxon>
        <taxon>Pezizomycotina</taxon>
        <taxon>Sordariomycetes</taxon>
        <taxon>Hypocreomycetidae</taxon>
        <taxon>Glomerellales</taxon>
        <taxon>Glomerellaceae</taxon>
        <taxon>Colletotrichum</taxon>
        <taxon>Colletotrichum graminicola species complex</taxon>
    </lineage>
</organism>
<protein>
    <recommendedName>
        <fullName evidence="1">N-acetyltransferase domain-containing protein</fullName>
    </recommendedName>
</protein>
<dbReference type="InterPro" id="IPR052523">
    <property type="entry name" value="Trichothecene_AcTrans"/>
</dbReference>
<evidence type="ECO:0000313" key="2">
    <source>
        <dbReference type="EMBL" id="KAK1565904.1"/>
    </source>
</evidence>
<dbReference type="InterPro" id="IPR000182">
    <property type="entry name" value="GNAT_dom"/>
</dbReference>
<comment type="caution">
    <text evidence="2">The sequence shown here is derived from an EMBL/GenBank/DDBJ whole genome shotgun (WGS) entry which is preliminary data.</text>
</comment>
<dbReference type="PANTHER" id="PTHR42791">
    <property type="entry name" value="GNAT FAMILY ACETYLTRANSFERASE"/>
    <property type="match status" value="1"/>
</dbReference>
<feature type="domain" description="N-acetyltransferase" evidence="1">
    <location>
        <begin position="81"/>
        <end position="139"/>
    </location>
</feature>
<sequence>MRETIARIIRTDSHARFIKVCDSDTGRVFGYARWQVPSSFRQVFLSNQLDGPAGVEENAETPEERTASLATSITSMDLWNHIMGALQEKRVKDVDPEKCLVLGLLDVYPDFQGQGAARRLLEWGLQRADEAGSSAYLETPIVLQLLFEKFGWVTVDEVAIDFEKFDDVFERGIQKWVCMLRQPCKTCTD</sequence>
<accession>A0AAD8PK71</accession>
<dbReference type="PANTHER" id="PTHR42791:SF14">
    <property type="entry name" value="N-ACETYLTRANSFERASE DOMAIN-CONTAINING PROTEIN"/>
    <property type="match status" value="1"/>
</dbReference>
<evidence type="ECO:0000259" key="1">
    <source>
        <dbReference type="Pfam" id="PF00583"/>
    </source>
</evidence>
<dbReference type="InterPro" id="IPR016181">
    <property type="entry name" value="Acyl_CoA_acyltransferase"/>
</dbReference>
<dbReference type="Pfam" id="PF00583">
    <property type="entry name" value="Acetyltransf_1"/>
    <property type="match status" value="1"/>
</dbReference>
<dbReference type="Proteomes" id="UP001230504">
    <property type="component" value="Unassembled WGS sequence"/>
</dbReference>
<dbReference type="RefSeq" id="XP_060407155.1">
    <property type="nucleotide sequence ID" value="XM_060556147.1"/>
</dbReference>
<dbReference type="GeneID" id="85440387"/>
<keyword evidence="3" id="KW-1185">Reference proteome</keyword>
<name>A0AAD8PK71_9PEZI</name>
<dbReference type="AlphaFoldDB" id="A0AAD8PK71"/>
<reference evidence="2" key="1">
    <citation type="submission" date="2021-06" db="EMBL/GenBank/DDBJ databases">
        <title>Comparative genomics, transcriptomics and evolutionary studies reveal genomic signatures of adaptation to plant cell wall in hemibiotrophic fungi.</title>
        <authorList>
            <consortium name="DOE Joint Genome Institute"/>
            <person name="Baroncelli R."/>
            <person name="Diaz J.F."/>
            <person name="Benocci T."/>
            <person name="Peng M."/>
            <person name="Battaglia E."/>
            <person name="Haridas S."/>
            <person name="Andreopoulos W."/>
            <person name="Labutti K."/>
            <person name="Pangilinan J."/>
            <person name="Floch G.L."/>
            <person name="Makela M.R."/>
            <person name="Henrissat B."/>
            <person name="Grigoriev I.V."/>
            <person name="Crouch J.A."/>
            <person name="De Vries R.P."/>
            <person name="Sukno S.A."/>
            <person name="Thon M.R."/>
        </authorList>
    </citation>
    <scope>NUCLEOTIDE SEQUENCE</scope>
    <source>
        <strain evidence="2">CBS 125086</strain>
    </source>
</reference>
<dbReference type="GO" id="GO:0016747">
    <property type="term" value="F:acyltransferase activity, transferring groups other than amino-acyl groups"/>
    <property type="evidence" value="ECO:0007669"/>
    <property type="project" value="InterPro"/>
</dbReference>
<dbReference type="EMBL" id="JAHLJV010000178">
    <property type="protein sequence ID" value="KAK1565904.1"/>
    <property type="molecule type" value="Genomic_DNA"/>
</dbReference>
<evidence type="ECO:0000313" key="3">
    <source>
        <dbReference type="Proteomes" id="UP001230504"/>
    </source>
</evidence>
<dbReference type="Gene3D" id="3.40.630.30">
    <property type="match status" value="1"/>
</dbReference>
<dbReference type="CDD" id="cd04301">
    <property type="entry name" value="NAT_SF"/>
    <property type="match status" value="1"/>
</dbReference>
<gene>
    <name evidence="2" type="ORF">LY79DRAFT_529822</name>
</gene>